<feature type="region of interest" description="Disordered" evidence="7">
    <location>
        <begin position="87"/>
        <end position="172"/>
    </location>
</feature>
<feature type="coiled-coil region" evidence="6">
    <location>
        <begin position="891"/>
        <end position="921"/>
    </location>
</feature>
<keyword evidence="4 5" id="KW-0238">DNA-binding</keyword>
<dbReference type="InterPro" id="IPR028942">
    <property type="entry name" value="WHIM1_dom"/>
</dbReference>
<feature type="region of interest" description="Disordered" evidence="7">
    <location>
        <begin position="345"/>
        <end position="390"/>
    </location>
</feature>
<dbReference type="InterPro" id="IPR009057">
    <property type="entry name" value="Homeodomain-like_sf"/>
</dbReference>
<feature type="compositionally biased region" description="Basic and acidic residues" evidence="7">
    <location>
        <begin position="345"/>
        <end position="366"/>
    </location>
</feature>
<feature type="compositionally biased region" description="Acidic residues" evidence="7">
    <location>
        <begin position="1407"/>
        <end position="1424"/>
    </location>
</feature>
<evidence type="ECO:0000256" key="1">
    <source>
        <dbReference type="ARBA" id="ARBA00004123"/>
    </source>
</evidence>
<feature type="DNA-binding region" description="Homeobox" evidence="4">
    <location>
        <begin position="28"/>
        <end position="87"/>
    </location>
</feature>
<evidence type="ECO:0008006" key="13">
    <source>
        <dbReference type="Google" id="ProtNLM"/>
    </source>
</evidence>
<feature type="compositionally biased region" description="Acidic residues" evidence="7">
    <location>
        <begin position="812"/>
        <end position="829"/>
    </location>
</feature>
<dbReference type="Proteomes" id="UP001491310">
    <property type="component" value="Unassembled WGS sequence"/>
</dbReference>
<dbReference type="PANTHER" id="PTHR36968">
    <property type="entry name" value="HOMEOBOX-DDT DOMAIN PROTEIN RLT2"/>
    <property type="match status" value="1"/>
</dbReference>
<evidence type="ECO:0000256" key="6">
    <source>
        <dbReference type="SAM" id="Coils"/>
    </source>
</evidence>
<name>A0ABR2YS84_9CHLO</name>
<feature type="region of interest" description="Disordered" evidence="7">
    <location>
        <begin position="1299"/>
        <end position="1337"/>
    </location>
</feature>
<dbReference type="Pfam" id="PF05066">
    <property type="entry name" value="HARE-HTH"/>
    <property type="match status" value="1"/>
</dbReference>
<evidence type="ECO:0000259" key="9">
    <source>
        <dbReference type="PROSITE" id="PS50827"/>
    </source>
</evidence>
<feature type="compositionally biased region" description="Basic and acidic residues" evidence="7">
    <location>
        <begin position="759"/>
        <end position="776"/>
    </location>
</feature>
<feature type="domain" description="DDT" evidence="9">
    <location>
        <begin position="511"/>
        <end position="571"/>
    </location>
</feature>
<keyword evidence="3 4" id="KW-0539">Nucleus</keyword>
<dbReference type="SMART" id="SM00571">
    <property type="entry name" value="DDT"/>
    <property type="match status" value="1"/>
</dbReference>
<sequence length="1466" mass="158135">MEGTDGEQESSPGAQAANGAVEQEETKAKPSRALKTPLQKEALEAAYSINPLPSDEVRKALGERIGLTAHQIQIWFSHRRRKDKTALQAAQAAAAAPSQAAVAPNPSPIPAALPKPSASSPVQQSAQTPLGQQLAAVQQARLARSSPPAHIGGPPLAHAAPSEGLAAHHQPMRAQPVLESAAAVPTPQQLPRFIAQTEPVVASQEELQELLALARERLPQPYREDGPPLGIFFDPVPAVEAPGSRAAETAGEKRKRVMIDDYEMEGGEGGDLNVTRMIGDGYGGGWRDDRRWPEDRLMRERDKEMDKLTREQRRTADREERERRKADDLKAKEDARLRLMQEREAKRMRDVVEKERRAAERREGVERRRRGGGARAAAASRRASGPAASTAEFRDLQFAFASPFSILLAMRHEAREDAQRMLLLDNTGEKEMLKALAQQEKQATRLRQREANAGPRDDLDIEWDALLAAQRQQHPPPREGEALPELPPPERPPFPPPALQLPAAFPVELGDALGSELLMVWAFLHSFGELLGLWPATVDELLAAVALGERSRLLGEIHVGLLRLLQADMEEAHASGATQSAGPSSGLDRAVAMSAGWLEEAWAWGFDVDIWRAHLNALTWPEVLREFAIAAGLGRKRPKPCKEARPKMGTEGEDVVADEAGGLKLRLPPRFAVGTMKAAAWQVLAEAGPDGLGITEIAKRIQKQGLRDLRTSRTPEASVAAALSRDVVFGRTAPATYGLHSLMNNMKLTGMATPAASADTEKKDPAEATDEAKAAVKAEPQAEAAGTSTDATGKQEAEVKQEGEGNAHGHESEDDSASEDEEAEEDEVQGEPWVTALETSEYGELSMDMRVAAIVALMHLALDGPSVRTCLDGRLEEAQRVRKAMWDEAKAEKRQRQIEAAERAKRAAAEAQRNLELFRQQNNMGPSPTPDAEPNASAAASGVDAQGGVGGQSAPRVETSVEPACPSFMEDEVSAANAAKQRQQQRAETIRRAEESNAVRMEPLGQDRRYNRYWRLACGSEAGSGRIFVELQDTQTYRILGEPHTLESLMGALEKRGAREGALYNSLLRHKESIVQGMPARPLRMPALSEAEGARVEAEHCAWVYSLPTQAHVRASDGAVAASLAAEEAAALAEQSQPRLAKLKCDLLRVQAALPPAAVADSWDADAWRERVRAAATVLELRTALGQLETAVHEEFLSPQFKRKPAPVKGAWLSAGKAAGLKQQAAEGGEGAEIQPAAADAQVLEWLPPTVAAVSLRLGALDAALIYSPGLPPARDTLQAYKYIQRPALPVELTEGGMEAQAKGSRVVSGQPIGLGGRSRPSHFPPFPQAVLQGPPQPFQLPVEELRAAVAAGEKEGPPEAQGSEPASASPSLARSTPPVSRAKGRASGKAPPRGKSNLRRQLDAMSTDDDADEDEGDSADDMDIDARGPVSSRATPAYSEEGQEEEEQESDYDQHGGEEDLEISD</sequence>
<dbReference type="InterPro" id="IPR001356">
    <property type="entry name" value="HD"/>
</dbReference>
<accession>A0ABR2YS84</accession>
<dbReference type="Pfam" id="PF15612">
    <property type="entry name" value="WHIM1"/>
    <property type="match status" value="1"/>
</dbReference>
<keyword evidence="12" id="KW-1185">Reference proteome</keyword>
<feature type="region of interest" description="Disordered" evidence="7">
    <location>
        <begin position="303"/>
        <end position="328"/>
    </location>
</feature>
<dbReference type="Pfam" id="PF02791">
    <property type="entry name" value="DDT"/>
    <property type="match status" value="1"/>
</dbReference>
<dbReference type="SMART" id="SM00389">
    <property type="entry name" value="HOX"/>
    <property type="match status" value="1"/>
</dbReference>
<dbReference type="InterPro" id="IPR044977">
    <property type="entry name" value="RLT1-3"/>
</dbReference>
<evidence type="ECO:0000256" key="4">
    <source>
        <dbReference type="PROSITE-ProRule" id="PRU00108"/>
    </source>
</evidence>
<dbReference type="CDD" id="cd00086">
    <property type="entry name" value="homeodomain"/>
    <property type="match status" value="1"/>
</dbReference>
<feature type="compositionally biased region" description="Acidic residues" evidence="7">
    <location>
        <begin position="1442"/>
        <end position="1452"/>
    </location>
</feature>
<dbReference type="InterPro" id="IPR018501">
    <property type="entry name" value="DDT_dom"/>
</dbReference>
<feature type="region of interest" description="Disordered" evidence="7">
    <location>
        <begin position="753"/>
        <end position="835"/>
    </location>
</feature>
<dbReference type="Pfam" id="PF00046">
    <property type="entry name" value="Homeodomain"/>
    <property type="match status" value="1"/>
</dbReference>
<evidence type="ECO:0000256" key="3">
    <source>
        <dbReference type="ARBA" id="ARBA00023242"/>
    </source>
</evidence>
<dbReference type="SUPFAM" id="SSF46689">
    <property type="entry name" value="Homeodomain-like"/>
    <property type="match status" value="1"/>
</dbReference>
<feature type="region of interest" description="Disordered" evidence="7">
    <location>
        <begin position="1351"/>
        <end position="1466"/>
    </location>
</feature>
<proteinExistence type="predicted"/>
<reference evidence="11 12" key="1">
    <citation type="journal article" date="2024" name="Nat. Commun.">
        <title>Phylogenomics reveals the evolutionary origins of lichenization in chlorophyte algae.</title>
        <authorList>
            <person name="Puginier C."/>
            <person name="Libourel C."/>
            <person name="Otte J."/>
            <person name="Skaloud P."/>
            <person name="Haon M."/>
            <person name="Grisel S."/>
            <person name="Petersen M."/>
            <person name="Berrin J.G."/>
            <person name="Delaux P.M."/>
            <person name="Dal Grande F."/>
            <person name="Keller J."/>
        </authorList>
    </citation>
    <scope>NUCLEOTIDE SEQUENCE [LARGE SCALE GENOMIC DNA]</scope>
    <source>
        <strain evidence="11 12">SAG 216-7</strain>
    </source>
</reference>
<evidence type="ECO:0000256" key="2">
    <source>
        <dbReference type="ARBA" id="ARBA00023163"/>
    </source>
</evidence>
<dbReference type="InterPro" id="IPR028941">
    <property type="entry name" value="WHIM2_dom"/>
</dbReference>
<dbReference type="PROSITE" id="PS50071">
    <property type="entry name" value="HOMEOBOX_2"/>
    <property type="match status" value="1"/>
</dbReference>
<dbReference type="Pfam" id="PF15613">
    <property type="entry name" value="WSD"/>
    <property type="match status" value="1"/>
</dbReference>
<feature type="compositionally biased region" description="Low complexity" evidence="7">
    <location>
        <begin position="114"/>
        <end position="144"/>
    </location>
</feature>
<evidence type="ECO:0000256" key="5">
    <source>
        <dbReference type="RuleBase" id="RU000682"/>
    </source>
</evidence>
<feature type="compositionally biased region" description="Basic and acidic residues" evidence="7">
    <location>
        <begin position="793"/>
        <end position="811"/>
    </location>
</feature>
<comment type="subcellular location">
    <subcellularLocation>
        <location evidence="1 4 5">Nucleus</location>
    </subcellularLocation>
</comment>
<feature type="compositionally biased region" description="Polar residues" evidence="7">
    <location>
        <begin position="1365"/>
        <end position="1379"/>
    </location>
</feature>
<organism evidence="11 12">
    <name type="scientific">Coccomyxa subellipsoidea</name>
    <dbReference type="NCBI Taxonomy" id="248742"/>
    <lineage>
        <taxon>Eukaryota</taxon>
        <taxon>Viridiplantae</taxon>
        <taxon>Chlorophyta</taxon>
        <taxon>core chlorophytes</taxon>
        <taxon>Trebouxiophyceae</taxon>
        <taxon>Trebouxiophyceae incertae sedis</taxon>
        <taxon>Coccomyxaceae</taxon>
        <taxon>Coccomyxa</taxon>
    </lineage>
</organism>
<dbReference type="PANTHER" id="PTHR36968:SF5">
    <property type="entry name" value="HOMEOBOX-DDT DOMAIN PROTEIN RLT2"/>
    <property type="match status" value="1"/>
</dbReference>
<feature type="compositionally biased region" description="Low complexity" evidence="7">
    <location>
        <begin position="375"/>
        <end position="390"/>
    </location>
</feature>
<evidence type="ECO:0000313" key="12">
    <source>
        <dbReference type="Proteomes" id="UP001491310"/>
    </source>
</evidence>
<dbReference type="InterPro" id="IPR007759">
    <property type="entry name" value="Asxl_HARE-HTH"/>
</dbReference>
<dbReference type="EMBL" id="JALJOT010000006">
    <property type="protein sequence ID" value="KAK9909762.1"/>
    <property type="molecule type" value="Genomic_DNA"/>
</dbReference>
<keyword evidence="2" id="KW-0804">Transcription</keyword>
<dbReference type="PROSITE" id="PS51913">
    <property type="entry name" value="HTH_HARE"/>
    <property type="match status" value="1"/>
</dbReference>
<keyword evidence="4 5" id="KW-0371">Homeobox</keyword>
<feature type="region of interest" description="Disordered" evidence="7">
    <location>
        <begin position="921"/>
        <end position="960"/>
    </location>
</feature>
<dbReference type="PROSITE" id="PS50827">
    <property type="entry name" value="DDT"/>
    <property type="match status" value="1"/>
</dbReference>
<comment type="caution">
    <text evidence="11">The sequence shown here is derived from an EMBL/GenBank/DDBJ whole genome shotgun (WGS) entry which is preliminary data.</text>
</comment>
<feature type="compositionally biased region" description="Low complexity" evidence="7">
    <location>
        <begin position="87"/>
        <end position="104"/>
    </location>
</feature>
<keyword evidence="6" id="KW-0175">Coiled coil</keyword>
<protein>
    <recommendedName>
        <fullName evidence="13">Homeobox domain-containing protein</fullName>
    </recommendedName>
</protein>
<feature type="region of interest" description="Disordered" evidence="7">
    <location>
        <begin position="470"/>
        <end position="493"/>
    </location>
</feature>
<feature type="region of interest" description="Disordered" evidence="7">
    <location>
        <begin position="1"/>
        <end position="37"/>
    </location>
</feature>
<evidence type="ECO:0000256" key="7">
    <source>
        <dbReference type="SAM" id="MobiDB-lite"/>
    </source>
</evidence>
<evidence type="ECO:0000313" key="11">
    <source>
        <dbReference type="EMBL" id="KAK9909762.1"/>
    </source>
</evidence>
<gene>
    <name evidence="11" type="ORF">WJX75_007090</name>
</gene>
<dbReference type="Gene3D" id="1.10.10.60">
    <property type="entry name" value="Homeodomain-like"/>
    <property type="match status" value="1"/>
</dbReference>
<feature type="domain" description="HTH HARE-type" evidence="10">
    <location>
        <begin position="674"/>
        <end position="742"/>
    </location>
</feature>
<evidence type="ECO:0000259" key="8">
    <source>
        <dbReference type="PROSITE" id="PS50071"/>
    </source>
</evidence>
<feature type="domain" description="Homeobox" evidence="8">
    <location>
        <begin position="26"/>
        <end position="86"/>
    </location>
</feature>
<evidence type="ECO:0000259" key="10">
    <source>
        <dbReference type="PROSITE" id="PS51913"/>
    </source>
</evidence>